<organism evidence="1 2">
    <name type="scientific">Streptomyces justiciae</name>
    <dbReference type="NCBI Taxonomy" id="2780140"/>
    <lineage>
        <taxon>Bacteria</taxon>
        <taxon>Bacillati</taxon>
        <taxon>Actinomycetota</taxon>
        <taxon>Actinomycetes</taxon>
        <taxon>Kitasatosporales</taxon>
        <taxon>Streptomycetaceae</taxon>
        <taxon>Streptomyces</taxon>
    </lineage>
</organism>
<proteinExistence type="predicted"/>
<sequence>MPDGIAHELGEHECGGVGDVDANTLFEAIQAFCRATGLPLPARQMRNDAARIPLVHNEAYGELTWPA</sequence>
<evidence type="ECO:0000313" key="1">
    <source>
        <dbReference type="EMBL" id="MDT7846168.1"/>
    </source>
</evidence>
<name>A0ABU3M617_9ACTN</name>
<gene>
    <name evidence="1" type="ORF">RQC66_36180</name>
</gene>
<protein>
    <submittedName>
        <fullName evidence="1">Uncharacterized protein</fullName>
    </submittedName>
</protein>
<dbReference type="EMBL" id="JAVTLL010000032">
    <property type="protein sequence ID" value="MDT7846168.1"/>
    <property type="molecule type" value="Genomic_DNA"/>
</dbReference>
<accession>A0ABU3M617</accession>
<comment type="caution">
    <text evidence="1">The sequence shown here is derived from an EMBL/GenBank/DDBJ whole genome shotgun (WGS) entry which is preliminary data.</text>
</comment>
<dbReference type="Proteomes" id="UP001257948">
    <property type="component" value="Unassembled WGS sequence"/>
</dbReference>
<keyword evidence="2" id="KW-1185">Reference proteome</keyword>
<evidence type="ECO:0000313" key="2">
    <source>
        <dbReference type="Proteomes" id="UP001257948"/>
    </source>
</evidence>
<reference evidence="2" key="1">
    <citation type="submission" date="2023-07" db="EMBL/GenBank/DDBJ databases">
        <title>Draft genome sequence of the endophytic actinobacterium Streptomyces justiciae WPN32, a potential antibiotic producer.</title>
        <authorList>
            <person name="Yasawong M."/>
            <person name="Pana W."/>
            <person name="Ganta P."/>
            <person name="Santapan N."/>
            <person name="Songngamsuk T."/>
            <person name="Phatcharaharikarn M."/>
            <person name="Kerdtoob S."/>
            <person name="Nantapong N."/>
        </authorList>
    </citation>
    <scope>NUCLEOTIDE SEQUENCE [LARGE SCALE GENOMIC DNA]</scope>
    <source>
        <strain evidence="2">WPN32</strain>
    </source>
</reference>